<dbReference type="PANTHER" id="PTHR47755">
    <property type="entry name" value="CELL DIVISION PROTEIN FTSX"/>
    <property type="match status" value="1"/>
</dbReference>
<evidence type="ECO:0000256" key="2">
    <source>
        <dbReference type="ARBA" id="ARBA00007379"/>
    </source>
</evidence>
<keyword evidence="9 10" id="KW-0131">Cell cycle</keyword>
<accession>A0A5C5SFY0</accession>
<protein>
    <recommendedName>
        <fullName evidence="3 10">Cell division protein FtsX</fullName>
    </recommendedName>
</protein>
<evidence type="ECO:0000256" key="9">
    <source>
        <dbReference type="ARBA" id="ARBA00023306"/>
    </source>
</evidence>
<dbReference type="PANTHER" id="PTHR47755:SF1">
    <property type="entry name" value="CELL DIVISION PROTEIN FTSX"/>
    <property type="match status" value="1"/>
</dbReference>
<comment type="function">
    <text evidence="10">Part of the ABC transporter FtsEX involved in asymmetric cellular division facilitating the initiation of sporulation.</text>
</comment>
<dbReference type="EMBL" id="VOHL01000001">
    <property type="protein sequence ID" value="TWS99048.1"/>
    <property type="molecule type" value="Genomic_DNA"/>
</dbReference>
<evidence type="ECO:0000259" key="13">
    <source>
        <dbReference type="Pfam" id="PF18075"/>
    </source>
</evidence>
<dbReference type="InterPro" id="IPR003838">
    <property type="entry name" value="ABC3_permease_C"/>
</dbReference>
<name>A0A5C5SFY0_9STRE</name>
<organism evidence="14 15">
    <name type="scientific">Streptococcus cuniculipharyngis</name>
    <dbReference type="NCBI Taxonomy" id="1562651"/>
    <lineage>
        <taxon>Bacteria</taxon>
        <taxon>Bacillati</taxon>
        <taxon>Bacillota</taxon>
        <taxon>Bacilli</taxon>
        <taxon>Lactobacillales</taxon>
        <taxon>Streptococcaceae</taxon>
        <taxon>Streptococcus</taxon>
    </lineage>
</organism>
<reference evidence="14 15" key="1">
    <citation type="submission" date="2019-08" db="EMBL/GenBank/DDBJ databases">
        <authorList>
            <person name="Lei W."/>
        </authorList>
    </citation>
    <scope>NUCLEOTIDE SEQUENCE [LARGE SCALE GENOMIC DNA]</scope>
    <source>
        <strain evidence="14 15">CCUG 66496</strain>
    </source>
</reference>
<feature type="domain" description="ABC3 transporter permease C-terminal" evidence="12">
    <location>
        <begin position="182"/>
        <end position="302"/>
    </location>
</feature>
<sequence>MIKSLWESLKSLKRNGWASFIAISSVAFTLGLVGCFVTVLLNTERLATGIQNNVKINAYLAADSTETQETMTNAEGQVTPNPNYHQVYNQLVALPDVKSVTFSSKQEQLDQLKATLGEAWDTVEGDSLSDVYIVEVTSSDKLKGVAAQIEGMAGIEEFNYGGIETEKLMKVTNLIRLWGLVGAGLLVLVAVFLISNTVRMTIMARRRDIEIMRLVGAKNSYIRGPFFFEGAWIGLLGTILPAILIFFLYQFAYGYFRTALESSGLSMYPPGLFVPAIIGGMALLGILIGSFGSLFAMRRYLKF</sequence>
<feature type="transmembrane region" description="Helical" evidence="11">
    <location>
        <begin position="177"/>
        <end position="198"/>
    </location>
</feature>
<dbReference type="Gene3D" id="3.30.70.3040">
    <property type="match status" value="1"/>
</dbReference>
<feature type="transmembrane region" description="Helical" evidence="11">
    <location>
        <begin position="20"/>
        <end position="41"/>
    </location>
</feature>
<dbReference type="NCBIfam" id="NF038347">
    <property type="entry name" value="FtsX_Gpos"/>
    <property type="match status" value="1"/>
</dbReference>
<feature type="transmembrane region" description="Helical" evidence="11">
    <location>
        <begin position="272"/>
        <end position="297"/>
    </location>
</feature>
<comment type="caution">
    <text evidence="14">The sequence shown here is derived from an EMBL/GenBank/DDBJ whole genome shotgun (WGS) entry which is preliminary data.</text>
</comment>
<dbReference type="AlphaFoldDB" id="A0A5C5SFY0"/>
<keyword evidence="8 10" id="KW-0472">Membrane</keyword>
<evidence type="ECO:0000256" key="4">
    <source>
        <dbReference type="ARBA" id="ARBA00022475"/>
    </source>
</evidence>
<dbReference type="Proteomes" id="UP000317430">
    <property type="component" value="Unassembled WGS sequence"/>
</dbReference>
<feature type="domain" description="FtsX extracellular" evidence="13">
    <location>
        <begin position="55"/>
        <end position="157"/>
    </location>
</feature>
<keyword evidence="5 10" id="KW-0132">Cell division</keyword>
<evidence type="ECO:0000256" key="10">
    <source>
        <dbReference type="PIRNR" id="PIRNR003097"/>
    </source>
</evidence>
<gene>
    <name evidence="14" type="ORF">FRX57_02265</name>
</gene>
<keyword evidence="15" id="KW-1185">Reference proteome</keyword>
<comment type="similarity">
    <text evidence="2 10">Belongs to the ABC-4 integral membrane protein family. FtsX subfamily.</text>
</comment>
<dbReference type="PIRSF" id="PIRSF003097">
    <property type="entry name" value="FtsX"/>
    <property type="match status" value="1"/>
</dbReference>
<evidence type="ECO:0000256" key="7">
    <source>
        <dbReference type="ARBA" id="ARBA00022989"/>
    </source>
</evidence>
<dbReference type="PROSITE" id="PS51257">
    <property type="entry name" value="PROKAR_LIPOPROTEIN"/>
    <property type="match status" value="1"/>
</dbReference>
<evidence type="ECO:0000256" key="1">
    <source>
        <dbReference type="ARBA" id="ARBA00004651"/>
    </source>
</evidence>
<evidence type="ECO:0000256" key="8">
    <source>
        <dbReference type="ARBA" id="ARBA00023136"/>
    </source>
</evidence>
<dbReference type="GO" id="GO:0005886">
    <property type="term" value="C:plasma membrane"/>
    <property type="evidence" value="ECO:0007669"/>
    <property type="project" value="UniProtKB-SubCell"/>
</dbReference>
<dbReference type="OrthoDB" id="9812531at2"/>
<evidence type="ECO:0000256" key="11">
    <source>
        <dbReference type="SAM" id="Phobius"/>
    </source>
</evidence>
<dbReference type="GO" id="GO:0051301">
    <property type="term" value="P:cell division"/>
    <property type="evidence" value="ECO:0007669"/>
    <property type="project" value="UniProtKB-KW"/>
</dbReference>
<dbReference type="InterPro" id="IPR040690">
    <property type="entry name" value="FtsX_ECD"/>
</dbReference>
<evidence type="ECO:0000313" key="15">
    <source>
        <dbReference type="Proteomes" id="UP000317430"/>
    </source>
</evidence>
<proteinExistence type="inferred from homology"/>
<evidence type="ECO:0000259" key="12">
    <source>
        <dbReference type="Pfam" id="PF02687"/>
    </source>
</evidence>
<feature type="transmembrane region" description="Helical" evidence="11">
    <location>
        <begin position="226"/>
        <end position="252"/>
    </location>
</feature>
<keyword evidence="6 11" id="KW-0812">Transmembrane</keyword>
<evidence type="ECO:0000256" key="5">
    <source>
        <dbReference type="ARBA" id="ARBA00022618"/>
    </source>
</evidence>
<evidence type="ECO:0000313" key="14">
    <source>
        <dbReference type="EMBL" id="TWS99048.1"/>
    </source>
</evidence>
<evidence type="ECO:0000256" key="3">
    <source>
        <dbReference type="ARBA" id="ARBA00021907"/>
    </source>
</evidence>
<dbReference type="InterPro" id="IPR058204">
    <property type="entry name" value="FtsX_firmicutes-type"/>
</dbReference>
<dbReference type="InterPro" id="IPR004513">
    <property type="entry name" value="FtsX"/>
</dbReference>
<keyword evidence="4 10" id="KW-1003">Cell membrane</keyword>
<comment type="subcellular location">
    <subcellularLocation>
        <location evidence="1">Cell membrane</location>
        <topology evidence="1">Multi-pass membrane protein</topology>
    </subcellularLocation>
</comment>
<dbReference type="Pfam" id="PF02687">
    <property type="entry name" value="FtsX"/>
    <property type="match status" value="1"/>
</dbReference>
<keyword evidence="7 11" id="KW-1133">Transmembrane helix</keyword>
<dbReference type="RefSeq" id="WP_146566213.1">
    <property type="nucleotide sequence ID" value="NZ_VOHL01000001.1"/>
</dbReference>
<dbReference type="Pfam" id="PF18075">
    <property type="entry name" value="FtsX_ECD"/>
    <property type="match status" value="1"/>
</dbReference>
<evidence type="ECO:0000256" key="6">
    <source>
        <dbReference type="ARBA" id="ARBA00022692"/>
    </source>
</evidence>